<organism evidence="1 2">
    <name type="scientific">Cichorium intybus</name>
    <name type="common">Chicory</name>
    <dbReference type="NCBI Taxonomy" id="13427"/>
    <lineage>
        <taxon>Eukaryota</taxon>
        <taxon>Viridiplantae</taxon>
        <taxon>Streptophyta</taxon>
        <taxon>Embryophyta</taxon>
        <taxon>Tracheophyta</taxon>
        <taxon>Spermatophyta</taxon>
        <taxon>Magnoliopsida</taxon>
        <taxon>eudicotyledons</taxon>
        <taxon>Gunneridae</taxon>
        <taxon>Pentapetalae</taxon>
        <taxon>asterids</taxon>
        <taxon>campanulids</taxon>
        <taxon>Asterales</taxon>
        <taxon>Asteraceae</taxon>
        <taxon>Cichorioideae</taxon>
        <taxon>Cichorieae</taxon>
        <taxon>Cichoriinae</taxon>
        <taxon>Cichorium</taxon>
    </lineage>
</organism>
<dbReference type="Proteomes" id="UP001055811">
    <property type="component" value="Linkage Group LG02"/>
</dbReference>
<evidence type="ECO:0000313" key="2">
    <source>
        <dbReference type="Proteomes" id="UP001055811"/>
    </source>
</evidence>
<sequence length="108" mass="12292">MISKSPEEYKGMFDTKDAITYVLFSPLRPYYQKQLMSMVLNGQNTIPSVKETVEFSKSIKDDLILIILSKFHEAGKGDLNGEDTFKEFGILQEFGIFDSVIQKAQKMA</sequence>
<protein>
    <submittedName>
        <fullName evidence="1">Uncharacterized protein</fullName>
    </submittedName>
</protein>
<accession>A0ACB9G5U8</accession>
<reference evidence="2" key="1">
    <citation type="journal article" date="2022" name="Mol. Ecol. Resour.">
        <title>The genomes of chicory, endive, great burdock and yacon provide insights into Asteraceae palaeo-polyploidization history and plant inulin production.</title>
        <authorList>
            <person name="Fan W."/>
            <person name="Wang S."/>
            <person name="Wang H."/>
            <person name="Wang A."/>
            <person name="Jiang F."/>
            <person name="Liu H."/>
            <person name="Zhao H."/>
            <person name="Xu D."/>
            <person name="Zhang Y."/>
        </authorList>
    </citation>
    <scope>NUCLEOTIDE SEQUENCE [LARGE SCALE GENOMIC DNA]</scope>
    <source>
        <strain evidence="2">cv. Punajuju</strain>
    </source>
</reference>
<gene>
    <name evidence="1" type="ORF">L2E82_07802</name>
</gene>
<name>A0ACB9G5U8_CICIN</name>
<dbReference type="EMBL" id="CM042010">
    <property type="protein sequence ID" value="KAI3778471.1"/>
    <property type="molecule type" value="Genomic_DNA"/>
</dbReference>
<evidence type="ECO:0000313" key="1">
    <source>
        <dbReference type="EMBL" id="KAI3778471.1"/>
    </source>
</evidence>
<reference evidence="1 2" key="2">
    <citation type="journal article" date="2022" name="Mol. Ecol. Resour.">
        <title>The genomes of chicory, endive, great burdock and yacon provide insights into Asteraceae paleo-polyploidization history and plant inulin production.</title>
        <authorList>
            <person name="Fan W."/>
            <person name="Wang S."/>
            <person name="Wang H."/>
            <person name="Wang A."/>
            <person name="Jiang F."/>
            <person name="Liu H."/>
            <person name="Zhao H."/>
            <person name="Xu D."/>
            <person name="Zhang Y."/>
        </authorList>
    </citation>
    <scope>NUCLEOTIDE SEQUENCE [LARGE SCALE GENOMIC DNA]</scope>
    <source>
        <strain evidence="2">cv. Punajuju</strain>
        <tissue evidence="1">Leaves</tissue>
    </source>
</reference>
<keyword evidence="2" id="KW-1185">Reference proteome</keyword>
<comment type="caution">
    <text evidence="1">The sequence shown here is derived from an EMBL/GenBank/DDBJ whole genome shotgun (WGS) entry which is preliminary data.</text>
</comment>
<proteinExistence type="predicted"/>